<accession>A0ABQ6MTA9</accession>
<gene>
    <name evidence="1" type="ORF">TeGR_g5972</name>
</gene>
<dbReference type="Proteomes" id="UP001165060">
    <property type="component" value="Unassembled WGS sequence"/>
</dbReference>
<organism evidence="1 2">
    <name type="scientific">Tetraparma gracilis</name>
    <dbReference type="NCBI Taxonomy" id="2962635"/>
    <lineage>
        <taxon>Eukaryota</taxon>
        <taxon>Sar</taxon>
        <taxon>Stramenopiles</taxon>
        <taxon>Ochrophyta</taxon>
        <taxon>Bolidophyceae</taxon>
        <taxon>Parmales</taxon>
        <taxon>Triparmaceae</taxon>
        <taxon>Tetraparma</taxon>
    </lineage>
</organism>
<evidence type="ECO:0000313" key="2">
    <source>
        <dbReference type="Proteomes" id="UP001165060"/>
    </source>
</evidence>
<keyword evidence="2" id="KW-1185">Reference proteome</keyword>
<comment type="caution">
    <text evidence="1">The sequence shown here is derived from an EMBL/GenBank/DDBJ whole genome shotgun (WGS) entry which is preliminary data.</text>
</comment>
<reference evidence="1 2" key="1">
    <citation type="journal article" date="2023" name="Commun. Biol.">
        <title>Genome analysis of Parmales, the sister group of diatoms, reveals the evolutionary specialization of diatoms from phago-mixotrophs to photoautotrophs.</title>
        <authorList>
            <person name="Ban H."/>
            <person name="Sato S."/>
            <person name="Yoshikawa S."/>
            <person name="Yamada K."/>
            <person name="Nakamura Y."/>
            <person name="Ichinomiya M."/>
            <person name="Sato N."/>
            <person name="Blanc-Mathieu R."/>
            <person name="Endo H."/>
            <person name="Kuwata A."/>
            <person name="Ogata H."/>
        </authorList>
    </citation>
    <scope>NUCLEOTIDE SEQUENCE [LARGE SCALE GENOMIC DNA]</scope>
</reference>
<sequence>MSGTRTERGTYIRDGVSIESASEERIPEISQIQSDFLGSKKFCCLLPCSACWSESQMREEFRKFPDKMNVGGLACDEQTNEPLGYIQLVFWKMPDDLHKVRCERERRAGAYKADESGCLPRMK</sequence>
<name>A0ABQ6MTA9_9STRA</name>
<evidence type="ECO:0000313" key="1">
    <source>
        <dbReference type="EMBL" id="GMI32837.1"/>
    </source>
</evidence>
<protein>
    <submittedName>
        <fullName evidence="1">Uncharacterized protein</fullName>
    </submittedName>
</protein>
<proteinExistence type="predicted"/>
<dbReference type="EMBL" id="BRYB01003217">
    <property type="protein sequence ID" value="GMI32837.1"/>
    <property type="molecule type" value="Genomic_DNA"/>
</dbReference>